<dbReference type="AlphaFoldDB" id="A0A2M8R714"/>
<accession>A0A2M8R714</accession>
<sequence length="70" mass="7743">MRALKLVVHLAGDLEQRCTQANITAIKAVSKLHVILHAKRSDGTSYTRAPTFHSMCEDSLVDLEAYSWGS</sequence>
<evidence type="ECO:0000313" key="1">
    <source>
        <dbReference type="EMBL" id="PJG53621.1"/>
    </source>
</evidence>
<reference evidence="1 2" key="1">
    <citation type="submission" date="2017-11" db="EMBL/GenBank/DDBJ databases">
        <title>Bradyrhizobium forestalis sp. nov., an efficient nitrogen-fixing bacterium isolated from nodules of forest legume species in the Amazon.</title>
        <authorList>
            <person name="Costa E.M."/>
            <person name="Guimaraes A."/>
            <person name="Carvalho T.S."/>
            <person name="Rodrigues T.L."/>
            <person name="Ribeiro P.R.A."/>
            <person name="Lebbe L."/>
            <person name="Willems A."/>
            <person name="Moreira F.M.S."/>
        </authorList>
    </citation>
    <scope>NUCLEOTIDE SEQUENCE [LARGE SCALE GENOMIC DNA]</scope>
    <source>
        <strain evidence="1 2">INPA54B</strain>
    </source>
</reference>
<dbReference type="EMBL" id="PGVG01000015">
    <property type="protein sequence ID" value="PJG53621.1"/>
    <property type="molecule type" value="Genomic_DNA"/>
</dbReference>
<proteinExistence type="predicted"/>
<dbReference type="Proteomes" id="UP000231194">
    <property type="component" value="Unassembled WGS sequence"/>
</dbReference>
<protein>
    <submittedName>
        <fullName evidence="1">Uncharacterized protein</fullName>
    </submittedName>
</protein>
<comment type="caution">
    <text evidence="1">The sequence shown here is derived from an EMBL/GenBank/DDBJ whole genome shotgun (WGS) entry which is preliminary data.</text>
</comment>
<organism evidence="1 2">
    <name type="scientific">Bradyrhizobium forestalis</name>
    <dbReference type="NCBI Taxonomy" id="1419263"/>
    <lineage>
        <taxon>Bacteria</taxon>
        <taxon>Pseudomonadati</taxon>
        <taxon>Pseudomonadota</taxon>
        <taxon>Alphaproteobacteria</taxon>
        <taxon>Hyphomicrobiales</taxon>
        <taxon>Nitrobacteraceae</taxon>
        <taxon>Bradyrhizobium</taxon>
    </lineage>
</organism>
<name>A0A2M8R714_9BRAD</name>
<gene>
    <name evidence="1" type="ORF">CVM73_19335</name>
</gene>
<keyword evidence="2" id="KW-1185">Reference proteome</keyword>
<evidence type="ECO:0000313" key="2">
    <source>
        <dbReference type="Proteomes" id="UP000231194"/>
    </source>
</evidence>